<evidence type="ECO:0000256" key="4">
    <source>
        <dbReference type="SAM" id="MobiDB-lite"/>
    </source>
</evidence>
<evidence type="ECO:0000256" key="5">
    <source>
        <dbReference type="SAM" id="Phobius"/>
    </source>
</evidence>
<evidence type="ECO:0000256" key="3">
    <source>
        <dbReference type="ARBA" id="ARBA00022801"/>
    </source>
</evidence>
<gene>
    <name evidence="7" type="ORF">GCM10023224_41850</name>
</gene>
<evidence type="ECO:0000313" key="7">
    <source>
        <dbReference type="EMBL" id="GAA4952715.1"/>
    </source>
</evidence>
<dbReference type="Gene3D" id="1.10.530.10">
    <property type="match status" value="1"/>
</dbReference>
<dbReference type="Gene3D" id="2.20.230.30">
    <property type="match status" value="1"/>
</dbReference>
<evidence type="ECO:0000259" key="6">
    <source>
        <dbReference type="PROSITE" id="PS51109"/>
    </source>
</evidence>
<dbReference type="SUPFAM" id="SSF53955">
    <property type="entry name" value="Lysozyme-like"/>
    <property type="match status" value="1"/>
</dbReference>
<feature type="domain" description="G5" evidence="6">
    <location>
        <begin position="294"/>
        <end position="373"/>
    </location>
</feature>
<keyword evidence="3" id="KW-0378">Hydrolase</keyword>
<dbReference type="EMBL" id="BAABIK010000028">
    <property type="protein sequence ID" value="GAA4952715.1"/>
    <property type="molecule type" value="Genomic_DNA"/>
</dbReference>
<dbReference type="InterPro" id="IPR010618">
    <property type="entry name" value="RPF"/>
</dbReference>
<feature type="transmembrane region" description="Helical" evidence="5">
    <location>
        <begin position="104"/>
        <end position="125"/>
    </location>
</feature>
<organism evidence="7 8">
    <name type="scientific">Streptomonospora halophila</name>
    <dbReference type="NCBI Taxonomy" id="427369"/>
    <lineage>
        <taxon>Bacteria</taxon>
        <taxon>Bacillati</taxon>
        <taxon>Actinomycetota</taxon>
        <taxon>Actinomycetes</taxon>
        <taxon>Streptosporangiales</taxon>
        <taxon>Nocardiopsidaceae</taxon>
        <taxon>Streptomonospora</taxon>
    </lineage>
</organism>
<accession>A0ABP9GVH7</accession>
<keyword evidence="2" id="KW-0732">Signal</keyword>
<name>A0ABP9GVH7_9ACTN</name>
<sequence>MRSPSNRGSHRGSRRAPGSPGRSDRPGSPQPPAGAPEAAAYPGPDAGDPYGRYDPYGPAAGGPYEPGTDQGQTASMPAAAGGRGPGGGRPRRSALPAVLRKRGVVIGAVAAAVLLVAGGGTAFAMDQRISLNVDGERSTVHTYGATVQDVLDSAGVELGEHDAVAPSLDTELGQGDNVLVRSGRELTLTVDGEPEKHWVTALTVGEALNQIGMDPESVKLSADPDKAIPASGLEVEATAARRVVILRDRARIETATTAGTVEQVLKDNGITLGEHDEVEPKPSTEPTDGMVIDVTQLLTEPKTEEVPIEAEVEERENPDLPEGEEKVVQKPKDGVKKVTTAKIMKEGVKTEYVVKEKVVKKPVKGITEIGTKSEPEIDSSAEAASLNWAALAECESGGDPTATNPAGYYGLYQFSMATWQSAGGTGNPAEASASEQTMRAQKLYDMVGGNWQGQWPECGVHLFD</sequence>
<dbReference type="Pfam" id="PF03990">
    <property type="entry name" value="DUF348"/>
    <property type="match status" value="3"/>
</dbReference>
<dbReference type="Pfam" id="PF07501">
    <property type="entry name" value="G5"/>
    <property type="match status" value="1"/>
</dbReference>
<dbReference type="Pfam" id="PF06737">
    <property type="entry name" value="Transglycosylas"/>
    <property type="match status" value="1"/>
</dbReference>
<keyword evidence="8" id="KW-1185">Reference proteome</keyword>
<proteinExistence type="inferred from homology"/>
<dbReference type="PROSITE" id="PS51109">
    <property type="entry name" value="G5"/>
    <property type="match status" value="1"/>
</dbReference>
<dbReference type="Proteomes" id="UP001499993">
    <property type="component" value="Unassembled WGS sequence"/>
</dbReference>
<evidence type="ECO:0000256" key="1">
    <source>
        <dbReference type="ARBA" id="ARBA00010830"/>
    </source>
</evidence>
<comment type="similarity">
    <text evidence="1">Belongs to the transglycosylase family. Rpf subfamily.</text>
</comment>
<dbReference type="InterPro" id="IPR023346">
    <property type="entry name" value="Lysozyme-like_dom_sf"/>
</dbReference>
<dbReference type="InterPro" id="IPR007137">
    <property type="entry name" value="DUF348"/>
</dbReference>
<feature type="region of interest" description="Disordered" evidence="4">
    <location>
        <begin position="1"/>
        <end position="93"/>
    </location>
</feature>
<evidence type="ECO:0000256" key="2">
    <source>
        <dbReference type="ARBA" id="ARBA00022729"/>
    </source>
</evidence>
<dbReference type="SMART" id="SM01208">
    <property type="entry name" value="G5"/>
    <property type="match status" value="1"/>
</dbReference>
<dbReference type="CDD" id="cd13925">
    <property type="entry name" value="RPF"/>
    <property type="match status" value="1"/>
</dbReference>
<keyword evidence="5" id="KW-0472">Membrane</keyword>
<keyword evidence="5" id="KW-0812">Transmembrane</keyword>
<evidence type="ECO:0000313" key="8">
    <source>
        <dbReference type="Proteomes" id="UP001499993"/>
    </source>
</evidence>
<protein>
    <submittedName>
        <fullName evidence="7">Resuscitation-promoting factor</fullName>
    </submittedName>
</protein>
<dbReference type="InterPro" id="IPR011098">
    <property type="entry name" value="G5_dom"/>
</dbReference>
<feature type="compositionally biased region" description="Low complexity" evidence="4">
    <location>
        <begin position="35"/>
        <end position="67"/>
    </location>
</feature>
<keyword evidence="5" id="KW-1133">Transmembrane helix</keyword>
<comment type="caution">
    <text evidence="7">The sequence shown here is derived from an EMBL/GenBank/DDBJ whole genome shotgun (WGS) entry which is preliminary data.</text>
</comment>
<reference evidence="8" key="1">
    <citation type="journal article" date="2019" name="Int. J. Syst. Evol. Microbiol.">
        <title>The Global Catalogue of Microorganisms (GCM) 10K type strain sequencing project: providing services to taxonomists for standard genome sequencing and annotation.</title>
        <authorList>
            <consortium name="The Broad Institute Genomics Platform"/>
            <consortium name="The Broad Institute Genome Sequencing Center for Infectious Disease"/>
            <person name="Wu L."/>
            <person name="Ma J."/>
        </authorList>
    </citation>
    <scope>NUCLEOTIDE SEQUENCE [LARGE SCALE GENOMIC DNA]</scope>
    <source>
        <strain evidence="8">JCM 18123</strain>
    </source>
</reference>